<keyword evidence="2" id="KW-1133">Transmembrane helix</keyword>
<dbReference type="Proteomes" id="UP001147653">
    <property type="component" value="Unassembled WGS sequence"/>
</dbReference>
<keyword evidence="3" id="KW-0732">Signal</keyword>
<dbReference type="EMBL" id="JAPDDP010000139">
    <property type="protein sequence ID" value="MDA0185740.1"/>
    <property type="molecule type" value="Genomic_DNA"/>
</dbReference>
<evidence type="ECO:0000256" key="3">
    <source>
        <dbReference type="SAM" id="SignalP"/>
    </source>
</evidence>
<proteinExistence type="predicted"/>
<evidence type="ECO:0000313" key="5">
    <source>
        <dbReference type="Proteomes" id="UP001147653"/>
    </source>
</evidence>
<name>A0A9X3NFG1_9ACTN</name>
<dbReference type="RefSeq" id="WP_270030260.1">
    <property type="nucleotide sequence ID" value="NZ_JAPDDP010000139.1"/>
</dbReference>
<organism evidence="4 5">
    <name type="scientific">Solirubrobacter phytolaccae</name>
    <dbReference type="NCBI Taxonomy" id="1404360"/>
    <lineage>
        <taxon>Bacteria</taxon>
        <taxon>Bacillati</taxon>
        <taxon>Actinomycetota</taxon>
        <taxon>Thermoleophilia</taxon>
        <taxon>Solirubrobacterales</taxon>
        <taxon>Solirubrobacteraceae</taxon>
        <taxon>Solirubrobacter</taxon>
    </lineage>
</organism>
<feature type="compositionally biased region" description="Low complexity" evidence="1">
    <location>
        <begin position="115"/>
        <end position="252"/>
    </location>
</feature>
<keyword evidence="2" id="KW-0472">Membrane</keyword>
<comment type="caution">
    <text evidence="4">The sequence shown here is derived from an EMBL/GenBank/DDBJ whole genome shotgun (WGS) entry which is preliminary data.</text>
</comment>
<accession>A0A9X3NFG1</accession>
<feature type="chain" id="PRO_5040960905" evidence="3">
    <location>
        <begin position="31"/>
        <end position="361"/>
    </location>
</feature>
<feature type="signal peptide" evidence="3">
    <location>
        <begin position="1"/>
        <end position="30"/>
    </location>
</feature>
<evidence type="ECO:0000256" key="2">
    <source>
        <dbReference type="SAM" id="Phobius"/>
    </source>
</evidence>
<feature type="transmembrane region" description="Helical" evidence="2">
    <location>
        <begin position="330"/>
        <end position="352"/>
    </location>
</feature>
<keyword evidence="5" id="KW-1185">Reference proteome</keyword>
<gene>
    <name evidence="4" type="ORF">OJ997_35880</name>
</gene>
<protein>
    <submittedName>
        <fullName evidence="4">Uncharacterized protein</fullName>
    </submittedName>
</protein>
<evidence type="ECO:0000256" key="1">
    <source>
        <dbReference type="SAM" id="MobiDB-lite"/>
    </source>
</evidence>
<reference evidence="4" key="1">
    <citation type="submission" date="2022-10" db="EMBL/GenBank/DDBJ databases">
        <title>The WGS of Solirubrobacter phytolaccae KCTC 29190.</title>
        <authorList>
            <person name="Jiang Z."/>
        </authorList>
    </citation>
    <scope>NUCLEOTIDE SEQUENCE</scope>
    <source>
        <strain evidence="4">KCTC 29190</strain>
    </source>
</reference>
<evidence type="ECO:0000313" key="4">
    <source>
        <dbReference type="EMBL" id="MDA0185740.1"/>
    </source>
</evidence>
<feature type="region of interest" description="Disordered" evidence="1">
    <location>
        <begin position="109"/>
        <end position="252"/>
    </location>
</feature>
<sequence>MHVSRGRKHIATAVLSAAALGLSLAPTAHAQTVTNPADHPFPVTVTIDGQTYTDGRDTLPGFDDIACTAIPYVSYDFGQNLVIYKDSDGQILDTAKWTEWSRTTTYQNWLDDQKTPTPTATPTATTQATATPTASAGGGTTTTQTTNTGTTNQTSTTTGSTGKTNTTKSTTKTQTTKNSSGKSQTTKSTTNKSSNTKSSTTKSSSTATPTPTSTSTSSSSSSSSSSGSTTNGSTGTDTSSSAPDGGADAAVDPAATTDPAVAADTTGAGTDPAVQTGVADPAATTAVVAPNGQTVTPAGQNVPVSAGTGESAEQYQLASQTAGNVGDTRFAGILILVALTAVGFFCLAFGGVRQHLFGRSR</sequence>
<keyword evidence="2" id="KW-0812">Transmembrane</keyword>
<dbReference type="AlphaFoldDB" id="A0A9X3NFG1"/>